<evidence type="ECO:0000313" key="3">
    <source>
        <dbReference type="Proteomes" id="UP000477083"/>
    </source>
</evidence>
<accession>A0A6L8VHW7</accession>
<dbReference type="Proteomes" id="UP000477083">
    <property type="component" value="Unassembled WGS sequence"/>
</dbReference>
<evidence type="ECO:0000313" key="2">
    <source>
        <dbReference type="EMBL" id="MZQ89925.1"/>
    </source>
</evidence>
<organism evidence="2 3">
    <name type="scientific">Frigidibacter albus</name>
    <dbReference type="NCBI Taxonomy" id="1465486"/>
    <lineage>
        <taxon>Bacteria</taxon>
        <taxon>Pseudomonadati</taxon>
        <taxon>Pseudomonadota</taxon>
        <taxon>Alphaproteobacteria</taxon>
        <taxon>Rhodobacterales</taxon>
        <taxon>Paracoccaceae</taxon>
        <taxon>Frigidibacter</taxon>
    </lineage>
</organism>
<dbReference type="OrthoDB" id="7874399at2"/>
<name>A0A6L8VHW7_9RHOB</name>
<feature type="signal peptide" evidence="1">
    <location>
        <begin position="1"/>
        <end position="21"/>
    </location>
</feature>
<gene>
    <name evidence="2" type="ORF">GS660_12575</name>
</gene>
<feature type="chain" id="PRO_5027033124" evidence="1">
    <location>
        <begin position="22"/>
        <end position="107"/>
    </location>
</feature>
<keyword evidence="1" id="KW-0732">Signal</keyword>
<reference evidence="2 3" key="1">
    <citation type="submission" date="2020-01" db="EMBL/GenBank/DDBJ databases">
        <title>Frigidibacter albus SP32T (=CGMCC 1.13995T).</title>
        <authorList>
            <person name="Liao X."/>
        </authorList>
    </citation>
    <scope>NUCLEOTIDE SEQUENCE [LARGE SCALE GENOMIC DNA]</scope>
    <source>
        <strain evidence="2 3">SP32</strain>
    </source>
</reference>
<dbReference type="AlphaFoldDB" id="A0A6L8VHW7"/>
<keyword evidence="3" id="KW-1185">Reference proteome</keyword>
<protein>
    <submittedName>
        <fullName evidence="2">Uncharacterized protein</fullName>
    </submittedName>
</protein>
<sequence>MIRATVLSAVAALALVAPALAETGQPKRVSFPPQLMPYVYRVLSYTEDHYAVQVKTGFVGPAEAARAIQPLCAARTKAVVGYRPATVVIGGSGGTAMTALSYSVRCR</sequence>
<dbReference type="RefSeq" id="WP_161346992.1">
    <property type="nucleotide sequence ID" value="NZ_BMGW01000007.1"/>
</dbReference>
<proteinExistence type="predicted"/>
<comment type="caution">
    <text evidence="2">The sequence shown here is derived from an EMBL/GenBank/DDBJ whole genome shotgun (WGS) entry which is preliminary data.</text>
</comment>
<evidence type="ECO:0000256" key="1">
    <source>
        <dbReference type="SAM" id="SignalP"/>
    </source>
</evidence>
<dbReference type="EMBL" id="WWNR01000007">
    <property type="protein sequence ID" value="MZQ89925.1"/>
    <property type="molecule type" value="Genomic_DNA"/>
</dbReference>